<dbReference type="AlphaFoldDB" id="A0A081PDB3"/>
<dbReference type="EMBL" id="JNFF01000110">
    <property type="protein sequence ID" value="KEQ28686.1"/>
    <property type="molecule type" value="Genomic_DNA"/>
</dbReference>
<comment type="caution">
    <text evidence="1">The sequence shown here is derived from an EMBL/GenBank/DDBJ whole genome shotgun (WGS) entry which is preliminary data.</text>
</comment>
<gene>
    <name evidence="1" type="ORF">N180_04630</name>
</gene>
<accession>A0A081PDB3</accession>
<evidence type="ECO:0000313" key="1">
    <source>
        <dbReference type="EMBL" id="KEQ28686.1"/>
    </source>
</evidence>
<dbReference type="Pfam" id="PF09697">
    <property type="entry name" value="Porph_ging"/>
    <property type="match status" value="1"/>
</dbReference>
<keyword evidence="2" id="KW-1185">Reference proteome</keyword>
<dbReference type="eggNOG" id="ENOG5031C3G">
    <property type="taxonomic scope" value="Bacteria"/>
</dbReference>
<dbReference type="Proteomes" id="UP000028007">
    <property type="component" value="Unassembled WGS sequence"/>
</dbReference>
<protein>
    <recommendedName>
        <fullName evidence="3">GLPGLI family protein</fullName>
    </recommendedName>
</protein>
<evidence type="ECO:0008006" key="3">
    <source>
        <dbReference type="Google" id="ProtNLM"/>
    </source>
</evidence>
<sequence length="299" mass="33568">MSCYAQTTDKVLARVTYSFSHLRDTTKRDQVHIEEMLLMIGRNSSLYTSAFNVAQAGEIKRMKSKSTARQGTFMSVSSTVRSTVSATAGGSFESIAMPTLTDYYFFSKTHKFYTKEQLGRSYLVEEDAPEINWKTSNDTISFSGIVCRKATAYFKGRNWTAWYAEEIPFQSGPWKLNGLPGLILEAYDDSREVQFKFAGIDKINSETAGMQLEIQNCINDMNSYQGGEIRLPENIIRTDVSGINKLKKAMERDPEGFFKSQMDAAPLISGRIAMSTVSLNSGFTIGTQENNPIERPENK</sequence>
<evidence type="ECO:0000313" key="2">
    <source>
        <dbReference type="Proteomes" id="UP000028007"/>
    </source>
</evidence>
<dbReference type="InterPro" id="IPR005901">
    <property type="entry name" value="GLPGLI"/>
</dbReference>
<reference evidence="1 2" key="1">
    <citation type="journal article" date="1992" name="Int. J. Syst. Bacteriol.">
        <title>Sphingobacterium antarcticus sp. nov. a Psychrotrophic Bacterium from the Soils of Schirmacher Oasis, Antarctica.</title>
        <authorList>
            <person name="Shivaji S."/>
            <person name="Ray M.K."/>
            <person name="Rao N.S."/>
            <person name="Saiserr L."/>
            <person name="Jagannadham M.V."/>
            <person name="Kumar G.S."/>
            <person name="Reddy G."/>
            <person name="Bhargava P.M."/>
        </authorList>
    </citation>
    <scope>NUCLEOTIDE SEQUENCE [LARGE SCALE GENOMIC DNA]</scope>
    <source>
        <strain evidence="1 2">4BY</strain>
    </source>
</reference>
<name>A0A081PDB3_9SPHI</name>
<organism evidence="1 2">
    <name type="scientific">Pedobacter antarcticus 4BY</name>
    <dbReference type="NCBI Taxonomy" id="1358423"/>
    <lineage>
        <taxon>Bacteria</taxon>
        <taxon>Pseudomonadati</taxon>
        <taxon>Bacteroidota</taxon>
        <taxon>Sphingobacteriia</taxon>
        <taxon>Sphingobacteriales</taxon>
        <taxon>Sphingobacteriaceae</taxon>
        <taxon>Pedobacter</taxon>
    </lineage>
</organism>
<proteinExistence type="predicted"/>
<dbReference type="NCBIfam" id="TIGR01200">
    <property type="entry name" value="GLPGLI"/>
    <property type="match status" value="1"/>
</dbReference>